<dbReference type="PANTHER" id="PTHR11861:SF8">
    <property type="entry name" value="PKD DOMAIN-CONTAINING PROTEIN"/>
    <property type="match status" value="1"/>
</dbReference>
<reference evidence="4" key="1">
    <citation type="submission" date="2021-12" db="EMBL/GenBank/DDBJ databases">
        <authorList>
            <person name="King R."/>
        </authorList>
    </citation>
    <scope>NUCLEOTIDE SEQUENCE</scope>
</reference>
<name>A0A9P0F1B1_BEMTA</name>
<sequence length="593" mass="66034">MNVKFKGWLVYVYLLQQFLTGYASEYQVIFSSNAPAIVGSTVTFTADLFKNNERPSGKFYYHFFDNFHPPNSFRNETTSTTVHWNITYSGRERVGNYTATVIVESSIIFGAIKRKICTNETTFEITRQLNGNIDLAQNGTHRQKFVSTAVAVDHHVELTAPDHNFIKNATSLLTFWFIDCIYYGMTSNLEPFSFNYTKPDTKHHLETITIADFSPLPPTTVAPPTTTPSPTTSTTTSTTTTTVTVPTVPPVTTPVTTEKTTTSKIVHEVRRRSSDDASHYPDPTAINHADSYVAINSSSGSNRTIIEINTNEIAELPHSTFSPSQKIDLSENINPTSSNVTSTVAPSAANGSATAIPIRYKELRNYFPNISLTNSCIKPSDVIVGLNKTYAFTSQTFKTVAPISNIEVTGAKWLQEQEVLNITVLCNGSAVIKYCIQIVNGLYNVTGNESCYSYKTLPTCHFLFTHWFGQNPSPVHTLLIIIENEVTKQVKPVAINMYHAVKQPQLSVIVVPIVASAVAVIIIVFGISYYIQSKQRYQIEVADFDFSHASDMEYKTFRERLREAITVLQSTERKTSVIRIALPQVGLLRVSES</sequence>
<dbReference type="EMBL" id="OU963863">
    <property type="protein sequence ID" value="CAH0384173.1"/>
    <property type="molecule type" value="Genomic_DNA"/>
</dbReference>
<feature type="compositionally biased region" description="Basic and acidic residues" evidence="1">
    <location>
        <begin position="265"/>
        <end position="279"/>
    </location>
</feature>
<feature type="chain" id="PRO_5040173776" evidence="3">
    <location>
        <begin position="24"/>
        <end position="593"/>
    </location>
</feature>
<evidence type="ECO:0000256" key="3">
    <source>
        <dbReference type="SAM" id="SignalP"/>
    </source>
</evidence>
<evidence type="ECO:0000256" key="2">
    <source>
        <dbReference type="SAM" id="Phobius"/>
    </source>
</evidence>
<proteinExistence type="predicted"/>
<dbReference type="GO" id="GO:0005886">
    <property type="term" value="C:plasma membrane"/>
    <property type="evidence" value="ECO:0007669"/>
    <property type="project" value="TreeGrafter"/>
</dbReference>
<dbReference type="AlphaFoldDB" id="A0A9P0F1B1"/>
<dbReference type="InterPro" id="IPR045219">
    <property type="entry name" value="PKAT"/>
</dbReference>
<evidence type="ECO:0000313" key="4">
    <source>
        <dbReference type="EMBL" id="CAH0384173.1"/>
    </source>
</evidence>
<dbReference type="PANTHER" id="PTHR11861">
    <property type="entry name" value="MELANOCYTE PROTEIN PMEL 17-RELATED"/>
    <property type="match status" value="1"/>
</dbReference>
<feature type="signal peptide" evidence="3">
    <location>
        <begin position="1"/>
        <end position="23"/>
    </location>
</feature>
<evidence type="ECO:0000256" key="1">
    <source>
        <dbReference type="SAM" id="MobiDB-lite"/>
    </source>
</evidence>
<protein>
    <submittedName>
        <fullName evidence="4">Uncharacterized protein</fullName>
    </submittedName>
</protein>
<accession>A0A9P0F1B1</accession>
<feature type="compositionally biased region" description="Low complexity" evidence="1">
    <location>
        <begin position="253"/>
        <end position="263"/>
    </location>
</feature>
<feature type="region of interest" description="Disordered" evidence="1">
    <location>
        <begin position="214"/>
        <end position="284"/>
    </location>
</feature>
<keyword evidence="2" id="KW-1133">Transmembrane helix</keyword>
<evidence type="ECO:0000313" key="5">
    <source>
        <dbReference type="Proteomes" id="UP001152759"/>
    </source>
</evidence>
<organism evidence="4 5">
    <name type="scientific">Bemisia tabaci</name>
    <name type="common">Sweetpotato whitefly</name>
    <name type="synonym">Aleurodes tabaci</name>
    <dbReference type="NCBI Taxonomy" id="7038"/>
    <lineage>
        <taxon>Eukaryota</taxon>
        <taxon>Metazoa</taxon>
        <taxon>Ecdysozoa</taxon>
        <taxon>Arthropoda</taxon>
        <taxon>Hexapoda</taxon>
        <taxon>Insecta</taxon>
        <taxon>Pterygota</taxon>
        <taxon>Neoptera</taxon>
        <taxon>Paraneoptera</taxon>
        <taxon>Hemiptera</taxon>
        <taxon>Sternorrhyncha</taxon>
        <taxon>Aleyrodoidea</taxon>
        <taxon>Aleyrodidae</taxon>
        <taxon>Aleyrodinae</taxon>
        <taxon>Bemisia</taxon>
    </lineage>
</organism>
<feature type="compositionally biased region" description="Pro residues" evidence="1">
    <location>
        <begin position="215"/>
        <end position="227"/>
    </location>
</feature>
<keyword evidence="2" id="KW-0472">Membrane</keyword>
<feature type="transmembrane region" description="Helical" evidence="2">
    <location>
        <begin position="506"/>
        <end position="531"/>
    </location>
</feature>
<keyword evidence="5" id="KW-1185">Reference proteome</keyword>
<gene>
    <name evidence="4" type="ORF">BEMITA_LOCUS3544</name>
</gene>
<keyword evidence="3" id="KW-0732">Signal</keyword>
<keyword evidence="2" id="KW-0812">Transmembrane</keyword>
<dbReference type="Proteomes" id="UP001152759">
    <property type="component" value="Chromosome 2"/>
</dbReference>
<feature type="compositionally biased region" description="Low complexity" evidence="1">
    <location>
        <begin position="228"/>
        <end position="246"/>
    </location>
</feature>